<feature type="transmembrane region" description="Helical" evidence="1">
    <location>
        <begin position="366"/>
        <end position="391"/>
    </location>
</feature>
<dbReference type="KEGG" id="tva:4757607"/>
<dbReference type="SUPFAM" id="SSF52058">
    <property type="entry name" value="L domain-like"/>
    <property type="match status" value="1"/>
</dbReference>
<dbReference type="OMA" id="FIICKAL"/>
<dbReference type="Pfam" id="PF13306">
    <property type="entry name" value="LRR_5"/>
    <property type="match status" value="2"/>
</dbReference>
<dbReference type="InterPro" id="IPR032675">
    <property type="entry name" value="LRR_dom_sf"/>
</dbReference>
<name>A2F5M6_TRIV3</name>
<evidence type="ECO:0000256" key="1">
    <source>
        <dbReference type="SAM" id="Phobius"/>
    </source>
</evidence>
<keyword evidence="1" id="KW-1133">Transmembrane helix</keyword>
<sequence length="392" mass="44405">MFFRSKFVKVINITCPISTLEESMFKNCTNLREIIIPQDSVITSINNECFSNCTSLEKLTFKTDLQSLGVRCFYNCQKLKDIDISKILIVEESCFEKCGVDSFNISKMSNLIKINSYAFMNTNISEVILPENVISIGESAFSNCPKLIILKFNEKIRQIGSLSFENANIKNVFIPNSLLYIDETAFQGCFHIEFSFSDESHPIFHTYKNCFMNKADAVIFMFGPLTNRIPDGVKRITLSKPGYYRKSINSVLVDESKDVLIIPQSATFYSVEERSGRICVEGPLISTVSDSHDYGKAIEFKIKCDYLDPTQKYLRTGTYNITFSVDESEFDPNPEYFVIEEAPTDATLADLQNKNLAFGNFGNSTIITILMCFTVVLGVIIVCLLFVLFLIK</sequence>
<proteinExistence type="predicted"/>
<dbReference type="VEuPathDB" id="TrichDB:TVAG_175580"/>
<dbReference type="Gene3D" id="3.80.10.10">
    <property type="entry name" value="Ribonuclease Inhibitor"/>
    <property type="match status" value="2"/>
</dbReference>
<dbReference type="Proteomes" id="UP000001542">
    <property type="component" value="Unassembled WGS sequence"/>
</dbReference>
<dbReference type="InterPro" id="IPR026906">
    <property type="entry name" value="LRR_5"/>
</dbReference>
<dbReference type="InParanoid" id="A2F5M6"/>
<dbReference type="AlphaFoldDB" id="A2F5M6"/>
<accession>A2F5M6</accession>
<evidence type="ECO:0000313" key="3">
    <source>
        <dbReference type="Proteomes" id="UP000001542"/>
    </source>
</evidence>
<keyword evidence="1" id="KW-0812">Transmembrane</keyword>
<dbReference type="RefSeq" id="XP_001312719.1">
    <property type="nucleotide sequence ID" value="XM_001312718.1"/>
</dbReference>
<dbReference type="STRING" id="5722.A2F5M6"/>
<dbReference type="PANTHER" id="PTHR45661">
    <property type="entry name" value="SURFACE ANTIGEN"/>
    <property type="match status" value="1"/>
</dbReference>
<dbReference type="EMBL" id="DS113625">
    <property type="protein sequence ID" value="EAX99789.1"/>
    <property type="molecule type" value="Genomic_DNA"/>
</dbReference>
<dbReference type="VEuPathDB" id="TrichDB:TVAGG3_1055540"/>
<organism evidence="2 3">
    <name type="scientific">Trichomonas vaginalis (strain ATCC PRA-98 / G3)</name>
    <dbReference type="NCBI Taxonomy" id="412133"/>
    <lineage>
        <taxon>Eukaryota</taxon>
        <taxon>Metamonada</taxon>
        <taxon>Parabasalia</taxon>
        <taxon>Trichomonadida</taxon>
        <taxon>Trichomonadidae</taxon>
        <taxon>Trichomonas</taxon>
    </lineage>
</organism>
<reference evidence="2" key="2">
    <citation type="journal article" date="2007" name="Science">
        <title>Draft genome sequence of the sexually transmitted pathogen Trichomonas vaginalis.</title>
        <authorList>
            <person name="Carlton J.M."/>
            <person name="Hirt R.P."/>
            <person name="Silva J.C."/>
            <person name="Delcher A.L."/>
            <person name="Schatz M."/>
            <person name="Zhao Q."/>
            <person name="Wortman J.R."/>
            <person name="Bidwell S.L."/>
            <person name="Alsmark U.C.M."/>
            <person name="Besteiro S."/>
            <person name="Sicheritz-Ponten T."/>
            <person name="Noel C.J."/>
            <person name="Dacks J.B."/>
            <person name="Foster P.G."/>
            <person name="Simillion C."/>
            <person name="Van de Peer Y."/>
            <person name="Miranda-Saavedra D."/>
            <person name="Barton G.J."/>
            <person name="Westrop G.D."/>
            <person name="Mueller S."/>
            <person name="Dessi D."/>
            <person name="Fiori P.L."/>
            <person name="Ren Q."/>
            <person name="Paulsen I."/>
            <person name="Zhang H."/>
            <person name="Bastida-Corcuera F.D."/>
            <person name="Simoes-Barbosa A."/>
            <person name="Brown M.T."/>
            <person name="Hayes R.D."/>
            <person name="Mukherjee M."/>
            <person name="Okumura C.Y."/>
            <person name="Schneider R."/>
            <person name="Smith A.J."/>
            <person name="Vanacova S."/>
            <person name="Villalvazo M."/>
            <person name="Haas B.J."/>
            <person name="Pertea M."/>
            <person name="Feldblyum T.V."/>
            <person name="Utterback T.R."/>
            <person name="Shu C.L."/>
            <person name="Osoegawa K."/>
            <person name="de Jong P.J."/>
            <person name="Hrdy I."/>
            <person name="Horvathova L."/>
            <person name="Zubacova Z."/>
            <person name="Dolezal P."/>
            <person name="Malik S.B."/>
            <person name="Logsdon J.M. Jr."/>
            <person name="Henze K."/>
            <person name="Gupta A."/>
            <person name="Wang C.C."/>
            <person name="Dunne R.L."/>
            <person name="Upcroft J.A."/>
            <person name="Upcroft P."/>
            <person name="White O."/>
            <person name="Salzberg S.L."/>
            <person name="Tang P."/>
            <person name="Chiu C.-H."/>
            <person name="Lee Y.-S."/>
            <person name="Embley T.M."/>
            <person name="Coombs G.H."/>
            <person name="Mottram J.C."/>
            <person name="Tachezy J."/>
            <person name="Fraser-Liggett C.M."/>
            <person name="Johnson P.J."/>
        </authorList>
    </citation>
    <scope>NUCLEOTIDE SEQUENCE [LARGE SCALE GENOMIC DNA]</scope>
    <source>
        <strain evidence="2">G3</strain>
    </source>
</reference>
<keyword evidence="1" id="KW-0472">Membrane</keyword>
<dbReference type="SMR" id="A2F5M6"/>
<evidence type="ECO:0000313" key="2">
    <source>
        <dbReference type="EMBL" id="EAX99789.1"/>
    </source>
</evidence>
<keyword evidence="3" id="KW-1185">Reference proteome</keyword>
<protein>
    <submittedName>
        <fullName evidence="2">Surface antigen BspA-like</fullName>
    </submittedName>
</protein>
<dbReference type="PANTHER" id="PTHR45661:SF3">
    <property type="entry name" value="IG-LIKE DOMAIN-CONTAINING PROTEIN"/>
    <property type="match status" value="1"/>
</dbReference>
<dbReference type="InterPro" id="IPR053139">
    <property type="entry name" value="Surface_bspA-like"/>
</dbReference>
<gene>
    <name evidence="2" type="ORF">TVAG_175580</name>
</gene>
<reference evidence="2" key="1">
    <citation type="submission" date="2006-10" db="EMBL/GenBank/DDBJ databases">
        <authorList>
            <person name="Amadeo P."/>
            <person name="Zhao Q."/>
            <person name="Wortman J."/>
            <person name="Fraser-Liggett C."/>
            <person name="Carlton J."/>
        </authorList>
    </citation>
    <scope>NUCLEOTIDE SEQUENCE</scope>
    <source>
        <strain evidence="2">G3</strain>
    </source>
</reference>